<dbReference type="Pfam" id="PF02771">
    <property type="entry name" value="Acyl-CoA_dh_N"/>
    <property type="match status" value="1"/>
</dbReference>
<dbReference type="PANTHER" id="PTHR43884">
    <property type="entry name" value="ACYL-COA DEHYDROGENASE"/>
    <property type="match status" value="1"/>
</dbReference>
<sequence>MTLPVHVRQAATRAAATARAYADEVDGAARFPAEAVAALRDERLLALLIPAELGGAGLDIPDAAEVCALLGRACGSTAMIFAMHQIQVACLVRHGLSQPAIREHLRLAAERQSLCASGTSERGADGIRASLAALEPDGDGFVRLRKEIGTISYAEAADTLLVTARRSAAAVASDQVLLLLDRVPTGAGERTDLTVTRPWHALGLRGTGSVGATVDARVAHSRVLGDDFAHVLSTTMLPASHVLWASVWLGIATDALDVAGRHLRRGARGPLPRGYVEHVTTLYELTAFCRQQAAAVSIRPGGDRDDVAGLREQVALNALKVRVSAGVVDLVVGAMTAIGLDAYLLDTPASLGRHLRDAMSAPLMIRNERLLDALGATLAVVKTLP</sequence>
<organism evidence="2 3">
    <name type="scientific">Luedemannella helvata</name>
    <dbReference type="NCBI Taxonomy" id="349315"/>
    <lineage>
        <taxon>Bacteria</taxon>
        <taxon>Bacillati</taxon>
        <taxon>Actinomycetota</taxon>
        <taxon>Actinomycetes</taxon>
        <taxon>Micromonosporales</taxon>
        <taxon>Micromonosporaceae</taxon>
        <taxon>Luedemannella</taxon>
    </lineage>
</organism>
<protein>
    <submittedName>
        <fullName evidence="2">Acyl-CoA dehydrogenase family protein</fullName>
    </submittedName>
</protein>
<accession>A0ABP4VYL2</accession>
<dbReference type="Proteomes" id="UP001500655">
    <property type="component" value="Unassembled WGS sequence"/>
</dbReference>
<dbReference type="InterPro" id="IPR037069">
    <property type="entry name" value="AcylCoA_DH/ox_N_sf"/>
</dbReference>
<dbReference type="Gene3D" id="1.20.140.10">
    <property type="entry name" value="Butyryl-CoA Dehydrogenase, subunit A, domain 3"/>
    <property type="match status" value="1"/>
</dbReference>
<dbReference type="EMBL" id="BAAALS010000003">
    <property type="protein sequence ID" value="GAA1739441.1"/>
    <property type="molecule type" value="Genomic_DNA"/>
</dbReference>
<dbReference type="InterPro" id="IPR036250">
    <property type="entry name" value="AcylCo_DH-like_C"/>
</dbReference>
<reference evidence="3" key="1">
    <citation type="journal article" date="2019" name="Int. J. Syst. Evol. Microbiol.">
        <title>The Global Catalogue of Microorganisms (GCM) 10K type strain sequencing project: providing services to taxonomists for standard genome sequencing and annotation.</title>
        <authorList>
            <consortium name="The Broad Institute Genomics Platform"/>
            <consortium name="The Broad Institute Genome Sequencing Center for Infectious Disease"/>
            <person name="Wu L."/>
            <person name="Ma J."/>
        </authorList>
    </citation>
    <scope>NUCLEOTIDE SEQUENCE [LARGE SCALE GENOMIC DNA]</scope>
    <source>
        <strain evidence="3">JCM 13249</strain>
    </source>
</reference>
<dbReference type="RefSeq" id="WP_344076872.1">
    <property type="nucleotide sequence ID" value="NZ_BAAALS010000003.1"/>
</dbReference>
<dbReference type="Gene3D" id="1.10.540.10">
    <property type="entry name" value="Acyl-CoA dehydrogenase/oxidase, N-terminal domain"/>
    <property type="match status" value="1"/>
</dbReference>
<evidence type="ECO:0000313" key="3">
    <source>
        <dbReference type="Proteomes" id="UP001500655"/>
    </source>
</evidence>
<dbReference type="PANTHER" id="PTHR43884:SF12">
    <property type="entry name" value="ISOVALERYL-COA DEHYDROGENASE, MITOCHONDRIAL-RELATED"/>
    <property type="match status" value="1"/>
</dbReference>
<proteinExistence type="predicted"/>
<evidence type="ECO:0000313" key="2">
    <source>
        <dbReference type="EMBL" id="GAA1739441.1"/>
    </source>
</evidence>
<keyword evidence="3" id="KW-1185">Reference proteome</keyword>
<dbReference type="InterPro" id="IPR046373">
    <property type="entry name" value="Acyl-CoA_Oxase/DH_mid-dom_sf"/>
</dbReference>
<dbReference type="InterPro" id="IPR013786">
    <property type="entry name" value="AcylCoA_DH/ox_N"/>
</dbReference>
<dbReference type="InterPro" id="IPR009100">
    <property type="entry name" value="AcylCoA_DH/oxidase_NM_dom_sf"/>
</dbReference>
<evidence type="ECO:0000259" key="1">
    <source>
        <dbReference type="Pfam" id="PF02771"/>
    </source>
</evidence>
<gene>
    <name evidence="2" type="ORF">GCM10009681_07770</name>
</gene>
<feature type="domain" description="Acyl-CoA dehydrogenase/oxidase N-terminal" evidence="1">
    <location>
        <begin position="9"/>
        <end position="95"/>
    </location>
</feature>
<dbReference type="SUPFAM" id="SSF56645">
    <property type="entry name" value="Acyl-CoA dehydrogenase NM domain-like"/>
    <property type="match status" value="1"/>
</dbReference>
<dbReference type="SUPFAM" id="SSF47203">
    <property type="entry name" value="Acyl-CoA dehydrogenase C-terminal domain-like"/>
    <property type="match status" value="1"/>
</dbReference>
<comment type="caution">
    <text evidence="2">The sequence shown here is derived from an EMBL/GenBank/DDBJ whole genome shotgun (WGS) entry which is preliminary data.</text>
</comment>
<dbReference type="Gene3D" id="2.40.110.10">
    <property type="entry name" value="Butyryl-CoA Dehydrogenase, subunit A, domain 2"/>
    <property type="match status" value="1"/>
</dbReference>
<name>A0ABP4VYL2_9ACTN</name>